<dbReference type="GO" id="GO:0007059">
    <property type="term" value="P:chromosome segregation"/>
    <property type="evidence" value="ECO:0007669"/>
    <property type="project" value="UniProtKB-KW"/>
</dbReference>
<evidence type="ECO:0000256" key="5">
    <source>
        <dbReference type="ARBA" id="ARBA00022454"/>
    </source>
</evidence>
<keyword evidence="8" id="KW-0132">Cell division</keyword>
<keyword evidence="7" id="KW-0597">Phosphoprotein</keyword>
<dbReference type="AlphaFoldDB" id="A0AAD8ZMK0"/>
<comment type="similarity">
    <text evidence="4">Belongs to the IAP family.</text>
</comment>
<evidence type="ECO:0000256" key="13">
    <source>
        <dbReference type="ARBA" id="ARBA00022843"/>
    </source>
</evidence>
<accession>A0AAD8ZMK0</accession>
<keyword evidence="12" id="KW-0862">Zinc</keyword>
<keyword evidence="10" id="KW-0498">Mitosis</keyword>
<dbReference type="PANTHER" id="PTHR46771:SF2">
    <property type="entry name" value="BACULOVIRAL IAP REPEAT-CONTAINING PROTEIN 5.1"/>
    <property type="match status" value="1"/>
</dbReference>
<keyword evidence="14" id="KW-0206">Cytoskeleton</keyword>
<gene>
    <name evidence="18" type="ORF">P4O66_022510</name>
</gene>
<dbReference type="SMART" id="SM00238">
    <property type="entry name" value="BIR"/>
    <property type="match status" value="1"/>
</dbReference>
<evidence type="ECO:0000256" key="7">
    <source>
        <dbReference type="ARBA" id="ARBA00022553"/>
    </source>
</evidence>
<dbReference type="InterPro" id="IPR051190">
    <property type="entry name" value="Baculoviral_IAP"/>
</dbReference>
<keyword evidence="17" id="KW-0137">Centromere</keyword>
<evidence type="ECO:0000256" key="3">
    <source>
        <dbReference type="ARBA" id="ARBA00004584"/>
    </source>
</evidence>
<evidence type="ECO:0000256" key="10">
    <source>
        <dbReference type="ARBA" id="ARBA00022776"/>
    </source>
</evidence>
<keyword evidence="6" id="KW-0963">Cytoplasm</keyword>
<comment type="caution">
    <text evidence="18">The sequence shown here is derived from an EMBL/GenBank/DDBJ whole genome shotgun (WGS) entry which is preliminary data.</text>
</comment>
<evidence type="ECO:0000256" key="4">
    <source>
        <dbReference type="ARBA" id="ARBA00006672"/>
    </source>
</evidence>
<evidence type="ECO:0000256" key="1">
    <source>
        <dbReference type="ARBA" id="ARBA00004123"/>
    </source>
</evidence>
<dbReference type="SUPFAM" id="SSF57924">
    <property type="entry name" value="Inhibitor of apoptosis (IAP) repeat"/>
    <property type="match status" value="1"/>
</dbReference>
<keyword evidence="15" id="KW-0539">Nucleus</keyword>
<evidence type="ECO:0000256" key="6">
    <source>
        <dbReference type="ARBA" id="ARBA00022490"/>
    </source>
</evidence>
<organism evidence="18 19">
    <name type="scientific">Electrophorus voltai</name>
    <dbReference type="NCBI Taxonomy" id="2609070"/>
    <lineage>
        <taxon>Eukaryota</taxon>
        <taxon>Metazoa</taxon>
        <taxon>Chordata</taxon>
        <taxon>Craniata</taxon>
        <taxon>Vertebrata</taxon>
        <taxon>Euteleostomi</taxon>
        <taxon>Actinopterygii</taxon>
        <taxon>Neopterygii</taxon>
        <taxon>Teleostei</taxon>
        <taxon>Ostariophysi</taxon>
        <taxon>Gymnotiformes</taxon>
        <taxon>Gymnotoidei</taxon>
        <taxon>Gymnotidae</taxon>
        <taxon>Electrophorus</taxon>
    </lineage>
</organism>
<keyword evidence="16" id="KW-0131">Cell cycle</keyword>
<dbReference type="EMBL" id="JAROKS010000008">
    <property type="protein sequence ID" value="KAK1801876.1"/>
    <property type="molecule type" value="Genomic_DNA"/>
</dbReference>
<dbReference type="FunFam" id="1.10.1170.10:FF:000009">
    <property type="entry name" value="Baculoviral IAP repeat-containing protein 5"/>
    <property type="match status" value="1"/>
</dbReference>
<evidence type="ECO:0000313" key="19">
    <source>
        <dbReference type="Proteomes" id="UP001239994"/>
    </source>
</evidence>
<evidence type="ECO:0000256" key="14">
    <source>
        <dbReference type="ARBA" id="ARBA00023212"/>
    </source>
</evidence>
<name>A0AAD8ZMK0_9TELE</name>
<dbReference type="CDD" id="cd00022">
    <property type="entry name" value="BIR"/>
    <property type="match status" value="1"/>
</dbReference>
<reference evidence="18" key="1">
    <citation type="submission" date="2023-03" db="EMBL/GenBank/DDBJ databases">
        <title>Electrophorus voltai genome.</title>
        <authorList>
            <person name="Bian C."/>
        </authorList>
    </citation>
    <scope>NUCLEOTIDE SEQUENCE</scope>
    <source>
        <strain evidence="18">CB-2022</strain>
        <tissue evidence="18">Muscle</tissue>
    </source>
</reference>
<dbReference type="Pfam" id="PF00653">
    <property type="entry name" value="BIR"/>
    <property type="match status" value="1"/>
</dbReference>
<evidence type="ECO:0000256" key="2">
    <source>
        <dbReference type="ARBA" id="ARBA00004186"/>
    </source>
</evidence>
<evidence type="ECO:0000256" key="15">
    <source>
        <dbReference type="ARBA" id="ARBA00023242"/>
    </source>
</evidence>
<sequence>MLMSKCVVLRSCRLLGGVFAFWFSLSVPLSAAQQREVLRAGKVTAPPLAMHYAAMQTQAELDSALEVGTSLSYSIMAGATQPVSQTAIQPDSQAAHGSGAHGQLRQLGGSLWEAGVYNGSAQLTLLSLRTGPSASLSYPTDDSRDYQTTWLEPLFSGRGGAGDGWSLQVFSSSQVQVGGCAERQGTVGGGQGRRAVRPRECDLAMSRPEVIAARFLSFDQMYNYERRLQSFSDWPFREDCQCTPELMAKAGFVHCPSENEPDVACCFYCLKELEGWEPQDAPWAEHAKRSPDCAFLQMKSYDELTAIEFFRLEHGRIRNYLRKMAHMKIARFRDEVENTIKSLQIFLDILP</sequence>
<dbReference type="GO" id="GO:0005634">
    <property type="term" value="C:nucleus"/>
    <property type="evidence" value="ECO:0007669"/>
    <property type="project" value="UniProtKB-SubCell"/>
</dbReference>
<dbReference type="PROSITE" id="PS50143">
    <property type="entry name" value="BIR_REPEAT_2"/>
    <property type="match status" value="1"/>
</dbReference>
<dbReference type="InterPro" id="IPR001370">
    <property type="entry name" value="BIR_rpt"/>
</dbReference>
<dbReference type="GO" id="GO:0046872">
    <property type="term" value="F:metal ion binding"/>
    <property type="evidence" value="ECO:0007669"/>
    <property type="project" value="UniProtKB-KW"/>
</dbReference>
<keyword evidence="11" id="KW-0159">Chromosome partition</keyword>
<dbReference type="PANTHER" id="PTHR46771">
    <property type="entry name" value="DETERIN"/>
    <property type="match status" value="1"/>
</dbReference>
<evidence type="ECO:0000256" key="8">
    <source>
        <dbReference type="ARBA" id="ARBA00022618"/>
    </source>
</evidence>
<evidence type="ECO:0000256" key="17">
    <source>
        <dbReference type="ARBA" id="ARBA00023328"/>
    </source>
</evidence>
<dbReference type="Proteomes" id="UP001239994">
    <property type="component" value="Unassembled WGS sequence"/>
</dbReference>
<evidence type="ECO:0000313" key="18">
    <source>
        <dbReference type="EMBL" id="KAK1801876.1"/>
    </source>
</evidence>
<keyword evidence="13" id="KW-0832">Ubl conjugation</keyword>
<comment type="subcellular location">
    <subcellularLocation>
        <location evidence="3">Chromosome</location>
        <location evidence="3">Centromere</location>
    </subcellularLocation>
    <subcellularLocation>
        <location evidence="2">Cytoplasm</location>
        <location evidence="2">Cytoskeleton</location>
        <location evidence="2">Spindle</location>
    </subcellularLocation>
    <subcellularLocation>
        <location evidence="1">Nucleus</location>
    </subcellularLocation>
</comment>
<evidence type="ECO:0000256" key="11">
    <source>
        <dbReference type="ARBA" id="ARBA00022829"/>
    </source>
</evidence>
<dbReference type="Gene3D" id="1.10.1170.10">
    <property type="entry name" value="Inhibitor Of Apoptosis Protein (2mihbC-IAP-1), Chain A"/>
    <property type="match status" value="1"/>
</dbReference>
<keyword evidence="9" id="KW-0479">Metal-binding</keyword>
<evidence type="ECO:0000256" key="16">
    <source>
        <dbReference type="ARBA" id="ARBA00023306"/>
    </source>
</evidence>
<dbReference type="GO" id="GO:0000775">
    <property type="term" value="C:chromosome, centromeric region"/>
    <property type="evidence" value="ECO:0007669"/>
    <property type="project" value="UniProtKB-SubCell"/>
</dbReference>
<keyword evidence="5" id="KW-0158">Chromosome</keyword>
<protein>
    <recommendedName>
        <fullName evidence="20">Baculoviral IAP repeat containing 5b</fullName>
    </recommendedName>
</protein>
<proteinExistence type="inferred from homology"/>
<evidence type="ECO:0000256" key="12">
    <source>
        <dbReference type="ARBA" id="ARBA00022833"/>
    </source>
</evidence>
<dbReference type="GO" id="GO:0051301">
    <property type="term" value="P:cell division"/>
    <property type="evidence" value="ECO:0007669"/>
    <property type="project" value="UniProtKB-KW"/>
</dbReference>
<dbReference type="GO" id="GO:0005819">
    <property type="term" value="C:spindle"/>
    <property type="evidence" value="ECO:0007669"/>
    <property type="project" value="UniProtKB-SubCell"/>
</dbReference>
<evidence type="ECO:0008006" key="20">
    <source>
        <dbReference type="Google" id="ProtNLM"/>
    </source>
</evidence>
<evidence type="ECO:0000256" key="9">
    <source>
        <dbReference type="ARBA" id="ARBA00022723"/>
    </source>
</evidence>
<keyword evidence="19" id="KW-1185">Reference proteome</keyword>